<keyword evidence="10" id="KW-1185">Reference proteome</keyword>
<dbReference type="STRING" id="306540.SAMN05421839_11018"/>
<evidence type="ECO:0000256" key="3">
    <source>
        <dbReference type="ARBA" id="ARBA00022692"/>
    </source>
</evidence>
<dbReference type="GO" id="GO:0005886">
    <property type="term" value="C:plasma membrane"/>
    <property type="evidence" value="ECO:0007669"/>
    <property type="project" value="TreeGrafter"/>
</dbReference>
<name>A0A1I5NLV9_9BACI</name>
<organism evidence="8 9">
    <name type="scientific">Halolactibacillus halophilus</name>
    <dbReference type="NCBI Taxonomy" id="306540"/>
    <lineage>
        <taxon>Bacteria</taxon>
        <taxon>Bacillati</taxon>
        <taxon>Bacillota</taxon>
        <taxon>Bacilli</taxon>
        <taxon>Bacillales</taxon>
        <taxon>Bacillaceae</taxon>
        <taxon>Halolactibacillus</taxon>
    </lineage>
</organism>
<accession>A0A1I5NLV9</accession>
<reference evidence="8 9" key="1">
    <citation type="submission" date="2016-10" db="EMBL/GenBank/DDBJ databases">
        <authorList>
            <person name="de Groot N.N."/>
        </authorList>
    </citation>
    <scope>NUCLEOTIDE SEQUENCE [LARGE SCALE GENOMIC DNA]</scope>
    <source>
        <strain evidence="8 9">DSM 17073</strain>
    </source>
</reference>
<proteinExistence type="predicted"/>
<evidence type="ECO:0000313" key="10">
    <source>
        <dbReference type="Proteomes" id="UP000321547"/>
    </source>
</evidence>
<dbReference type="InterPro" id="IPR036458">
    <property type="entry name" value="Na:dicarbo_symporter_sf"/>
</dbReference>
<gene>
    <name evidence="7" type="ORF">HHA03_09080</name>
    <name evidence="8" type="ORF">SAMN05421839_11018</name>
</gene>
<reference evidence="7 10" key="2">
    <citation type="submission" date="2019-07" db="EMBL/GenBank/DDBJ databases">
        <title>Whole genome shotgun sequence of Halolactibacillus halophilus NBRC 100868.</title>
        <authorList>
            <person name="Hosoyama A."/>
            <person name="Uohara A."/>
            <person name="Ohji S."/>
            <person name="Ichikawa N."/>
        </authorList>
    </citation>
    <scope>NUCLEOTIDE SEQUENCE [LARGE SCALE GENOMIC DNA]</scope>
    <source>
        <strain evidence="7 10">NBRC 100868</strain>
    </source>
</reference>
<dbReference type="SUPFAM" id="SSF118215">
    <property type="entry name" value="Proton glutamate symport protein"/>
    <property type="match status" value="1"/>
</dbReference>
<evidence type="ECO:0000313" key="7">
    <source>
        <dbReference type="EMBL" id="GEM01376.1"/>
    </source>
</evidence>
<dbReference type="Pfam" id="PF00375">
    <property type="entry name" value="SDF"/>
    <property type="match status" value="1"/>
</dbReference>
<evidence type="ECO:0000256" key="1">
    <source>
        <dbReference type="ARBA" id="ARBA00004141"/>
    </source>
</evidence>
<feature type="transmembrane region" description="Helical" evidence="6">
    <location>
        <begin position="196"/>
        <end position="217"/>
    </location>
</feature>
<evidence type="ECO:0000256" key="6">
    <source>
        <dbReference type="SAM" id="Phobius"/>
    </source>
</evidence>
<dbReference type="PANTHER" id="PTHR42865:SF8">
    <property type="entry name" value="SERINE_THREONINE TRANSPORTER SSTT"/>
    <property type="match status" value="1"/>
</dbReference>
<evidence type="ECO:0000256" key="4">
    <source>
        <dbReference type="ARBA" id="ARBA00022989"/>
    </source>
</evidence>
<feature type="transmembrane region" description="Helical" evidence="6">
    <location>
        <begin position="278"/>
        <end position="301"/>
    </location>
</feature>
<keyword evidence="2" id="KW-0813">Transport</keyword>
<evidence type="ECO:0000256" key="2">
    <source>
        <dbReference type="ARBA" id="ARBA00022448"/>
    </source>
</evidence>
<feature type="transmembrane region" description="Helical" evidence="6">
    <location>
        <begin position="121"/>
        <end position="143"/>
    </location>
</feature>
<feature type="transmembrane region" description="Helical" evidence="6">
    <location>
        <begin position="75"/>
        <end position="101"/>
    </location>
</feature>
<keyword evidence="3 6" id="KW-0812">Transmembrane</keyword>
<comment type="subcellular location">
    <subcellularLocation>
        <location evidence="1">Membrane</location>
        <topology evidence="1">Multi-pass membrane protein</topology>
    </subcellularLocation>
</comment>
<evidence type="ECO:0000313" key="8">
    <source>
        <dbReference type="EMBL" id="SFP22764.1"/>
    </source>
</evidence>
<dbReference type="PRINTS" id="PR00173">
    <property type="entry name" value="EDTRNSPORT"/>
</dbReference>
<dbReference type="PANTHER" id="PTHR42865">
    <property type="entry name" value="PROTON/GLUTAMATE-ASPARTATE SYMPORTER"/>
    <property type="match status" value="1"/>
</dbReference>
<evidence type="ECO:0000313" key="9">
    <source>
        <dbReference type="Proteomes" id="UP000242243"/>
    </source>
</evidence>
<dbReference type="GO" id="GO:0005295">
    <property type="term" value="F:neutral L-amino acid:sodium symporter activity"/>
    <property type="evidence" value="ECO:0007669"/>
    <property type="project" value="TreeGrafter"/>
</dbReference>
<feature type="transmembrane region" description="Helical" evidence="6">
    <location>
        <begin position="363"/>
        <end position="383"/>
    </location>
</feature>
<feature type="transmembrane region" description="Helical" evidence="6">
    <location>
        <begin position="238"/>
        <end position="258"/>
    </location>
</feature>
<dbReference type="Gene3D" id="1.10.3860.10">
    <property type="entry name" value="Sodium:dicarboxylate symporter"/>
    <property type="match status" value="1"/>
</dbReference>
<evidence type="ECO:0000256" key="5">
    <source>
        <dbReference type="ARBA" id="ARBA00023136"/>
    </source>
</evidence>
<dbReference type="AlphaFoldDB" id="A0A1I5NLV9"/>
<dbReference type="GO" id="GO:0032329">
    <property type="term" value="P:serine transport"/>
    <property type="evidence" value="ECO:0007669"/>
    <property type="project" value="TreeGrafter"/>
</dbReference>
<dbReference type="RefSeq" id="WP_089831132.1">
    <property type="nucleotide sequence ID" value="NZ_BJWI01000009.1"/>
</dbReference>
<protein>
    <submittedName>
        <fullName evidence="8">Na+/H+-dicarboxylate symporter</fullName>
    </submittedName>
    <submittedName>
        <fullName evidence="7">Sodium:dicarboxylate symporter</fullName>
    </submittedName>
</protein>
<dbReference type="EMBL" id="BJWI01000009">
    <property type="protein sequence ID" value="GEM01376.1"/>
    <property type="molecule type" value="Genomic_DNA"/>
</dbReference>
<feature type="transmembrane region" description="Helical" evidence="6">
    <location>
        <begin position="42"/>
        <end position="63"/>
    </location>
</feature>
<dbReference type="Proteomes" id="UP000321547">
    <property type="component" value="Unassembled WGS sequence"/>
</dbReference>
<sequence length="394" mass="41689">MKKIGLLPRLIIGILGGIFVGFLLPEWIGNILYTFTHIFGEFLGYIVPLIIISFIVPGIADLGQKAGRLLAGTAGLAYLSTISAGIIAFFISIMVIPTIITSGAVSEASASGLSPIIELEIPAIMGVMTALITAFIFGLGINYIRHEHSHTLLFRGMNEFREIIILVINKIIIPFLPLHIAGIFADMAASGEAFHILGVFGQVFVLIVLMHVGYIVLQYSLASLRTGMNPFKAIKNMIPAYFTALGTMSSAATIPVTYRSALRNNVSEETADFVIPLSATIHLAGSTITLVACSVAVLIIGDQTPQFADFLPFILLLGITMVAAPGVPGGAVMAALGLLSSILGFTEAQTGLMIALYMAQDGFGTACNITGDGAIALIVDSFVSKRKKNAQQNA</sequence>
<dbReference type="Proteomes" id="UP000242243">
    <property type="component" value="Unassembled WGS sequence"/>
</dbReference>
<keyword evidence="4 6" id="KW-1133">Transmembrane helix</keyword>
<feature type="transmembrane region" description="Helical" evidence="6">
    <location>
        <begin position="12"/>
        <end position="36"/>
    </location>
</feature>
<feature type="transmembrane region" description="Helical" evidence="6">
    <location>
        <begin position="313"/>
        <end position="343"/>
    </location>
</feature>
<feature type="transmembrane region" description="Helical" evidence="6">
    <location>
        <begin position="163"/>
        <end position="184"/>
    </location>
</feature>
<dbReference type="EMBL" id="FOXC01000010">
    <property type="protein sequence ID" value="SFP22764.1"/>
    <property type="molecule type" value="Genomic_DNA"/>
</dbReference>
<dbReference type="OrthoDB" id="9768885at2"/>
<dbReference type="InterPro" id="IPR001991">
    <property type="entry name" value="Na-dicarboxylate_symporter"/>
</dbReference>
<keyword evidence="5 6" id="KW-0472">Membrane</keyword>